<feature type="domain" description="PAS" evidence="9">
    <location>
        <begin position="387"/>
        <end position="427"/>
    </location>
</feature>
<feature type="transmembrane region" description="Helical" evidence="8">
    <location>
        <begin position="243"/>
        <end position="260"/>
    </location>
</feature>
<sequence length="501" mass="55270">MHQGTKQLFVQTGSLVAGFMVWVLISSLMPFIKEDINLSSSQIAWATAVPVILGSLLRVPIGFWANRYGARILFTISFIILLLPIAILSYANSIFMLILGGFMLGIGGAVFSIGVTSLPKYYPKAKQGFINGIYGAGNIGTAITSFSAPVLANAFGWRTTIKIFLIVVLIFAIINFLFGDKKENKVKSSASEVFKQVYKNPKIWFLSLFYFITFGSFVAFTIYLPSFLVNHFELGKVDAGLRTAGFIALATIFRPIGGWLSDKVNPFLILMVVFFSLTFAGFLLAFTPSLPIYSFGCLLVAFFAGIGNGAIFKLVPLYFSKQAGIVNGIVSAMGGLGGFFPPIILTILFNFTGHYAIGFMSLSEFSLASLVIVVWLYYQDKLDISAKIVNHAVDGICVTDINGIIQSINPAFTKITGYSSEEVIGKTPSVLQSGEHGTDFYKNMWTNLKTNGFWEGYIWNKRKNNVIYKEWLTITAIKDDAGETKNYVGMFNEEKEHPKEN</sequence>
<dbReference type="PROSITE" id="PS50850">
    <property type="entry name" value="MFS"/>
    <property type="match status" value="1"/>
</dbReference>
<dbReference type="Pfam" id="PF07690">
    <property type="entry name" value="MFS_1"/>
    <property type="match status" value="1"/>
</dbReference>
<evidence type="ECO:0000256" key="2">
    <source>
        <dbReference type="ARBA" id="ARBA00008432"/>
    </source>
</evidence>
<keyword evidence="4 8" id="KW-0812">Transmembrane</keyword>
<dbReference type="InterPro" id="IPR035965">
    <property type="entry name" value="PAS-like_dom_sf"/>
</dbReference>
<dbReference type="InterPro" id="IPR036259">
    <property type="entry name" value="MFS_trans_sf"/>
</dbReference>
<evidence type="ECO:0000256" key="6">
    <source>
        <dbReference type="ARBA" id="ARBA00023063"/>
    </source>
</evidence>
<dbReference type="RefSeq" id="WP_248734613.1">
    <property type="nucleotide sequence ID" value="NZ_CALBWS010000006.1"/>
</dbReference>
<dbReference type="SMART" id="SM00091">
    <property type="entry name" value="PAS"/>
    <property type="match status" value="1"/>
</dbReference>
<feature type="transmembrane region" description="Helical" evidence="8">
    <location>
        <begin position="68"/>
        <end position="88"/>
    </location>
</feature>
<dbReference type="SUPFAM" id="SSF103473">
    <property type="entry name" value="MFS general substrate transporter"/>
    <property type="match status" value="1"/>
</dbReference>
<dbReference type="InterPro" id="IPR044772">
    <property type="entry name" value="NO3_transporter"/>
</dbReference>
<evidence type="ECO:0000313" key="12">
    <source>
        <dbReference type="Proteomes" id="UP000838308"/>
    </source>
</evidence>
<evidence type="ECO:0000256" key="3">
    <source>
        <dbReference type="ARBA" id="ARBA00022448"/>
    </source>
</evidence>
<evidence type="ECO:0000259" key="10">
    <source>
        <dbReference type="PROSITE" id="PS50850"/>
    </source>
</evidence>
<dbReference type="Gene3D" id="3.30.450.20">
    <property type="entry name" value="PAS domain"/>
    <property type="match status" value="1"/>
</dbReference>
<dbReference type="PROSITE" id="PS50112">
    <property type="entry name" value="PAS"/>
    <property type="match status" value="1"/>
</dbReference>
<dbReference type="PANTHER" id="PTHR23515">
    <property type="entry name" value="HIGH-AFFINITY NITRATE TRANSPORTER 2.3"/>
    <property type="match status" value="1"/>
</dbReference>
<dbReference type="InterPro" id="IPR000014">
    <property type="entry name" value="PAS"/>
</dbReference>
<keyword evidence="7 8" id="KW-0472">Membrane</keyword>
<evidence type="ECO:0000256" key="7">
    <source>
        <dbReference type="ARBA" id="ARBA00023136"/>
    </source>
</evidence>
<protein>
    <recommendedName>
        <fullName evidence="13">Nitrate/nitrite transporter</fullName>
    </recommendedName>
</protein>
<proteinExistence type="inferred from homology"/>
<feature type="transmembrane region" description="Helical" evidence="8">
    <location>
        <begin position="94"/>
        <end position="116"/>
    </location>
</feature>
<evidence type="ECO:0008006" key="13">
    <source>
        <dbReference type="Google" id="ProtNLM"/>
    </source>
</evidence>
<feature type="domain" description="Major facilitator superfamily (MFS) profile" evidence="10">
    <location>
        <begin position="6"/>
        <end position="381"/>
    </location>
</feature>
<gene>
    <name evidence="11" type="ORF">BACCIP111895_01447</name>
</gene>
<keyword evidence="3" id="KW-0813">Transport</keyword>
<reference evidence="11" key="1">
    <citation type="submission" date="2022-04" db="EMBL/GenBank/DDBJ databases">
        <authorList>
            <person name="Criscuolo A."/>
        </authorList>
    </citation>
    <scope>NUCLEOTIDE SEQUENCE</scope>
    <source>
        <strain evidence="11">CIP111895</strain>
    </source>
</reference>
<feature type="transmembrane region" description="Helical" evidence="8">
    <location>
        <begin position="355"/>
        <end position="378"/>
    </location>
</feature>
<evidence type="ECO:0000256" key="8">
    <source>
        <dbReference type="SAM" id="Phobius"/>
    </source>
</evidence>
<keyword evidence="5 8" id="KW-1133">Transmembrane helix</keyword>
<feature type="transmembrane region" description="Helical" evidence="8">
    <location>
        <begin position="43"/>
        <end position="61"/>
    </location>
</feature>
<feature type="transmembrane region" description="Helical" evidence="8">
    <location>
        <begin position="160"/>
        <end position="178"/>
    </location>
</feature>
<dbReference type="Proteomes" id="UP000838308">
    <property type="component" value="Unassembled WGS sequence"/>
</dbReference>
<feature type="transmembrane region" description="Helical" evidence="8">
    <location>
        <begin position="128"/>
        <end position="148"/>
    </location>
</feature>
<feature type="transmembrane region" description="Helical" evidence="8">
    <location>
        <begin position="292"/>
        <end position="312"/>
    </location>
</feature>
<comment type="subcellular location">
    <subcellularLocation>
        <location evidence="1">Cell membrane</location>
        <topology evidence="1">Multi-pass membrane protein</topology>
    </subcellularLocation>
</comment>
<feature type="transmembrane region" description="Helical" evidence="8">
    <location>
        <begin position="203"/>
        <end position="223"/>
    </location>
</feature>
<feature type="transmembrane region" description="Helical" evidence="8">
    <location>
        <begin position="267"/>
        <end position="286"/>
    </location>
</feature>
<dbReference type="EMBL" id="CALBWS010000006">
    <property type="protein sequence ID" value="CAH2714286.1"/>
    <property type="molecule type" value="Genomic_DNA"/>
</dbReference>
<organism evidence="11 12">
    <name type="scientific">Neobacillus rhizosphaerae</name>
    <dbReference type="NCBI Taxonomy" id="2880965"/>
    <lineage>
        <taxon>Bacteria</taxon>
        <taxon>Bacillati</taxon>
        <taxon>Bacillota</taxon>
        <taxon>Bacilli</taxon>
        <taxon>Bacillales</taxon>
        <taxon>Bacillaceae</taxon>
        <taxon>Neobacillus</taxon>
    </lineage>
</organism>
<comment type="caution">
    <text evidence="11">The sequence shown here is derived from an EMBL/GenBank/DDBJ whole genome shotgun (WGS) entry which is preliminary data.</text>
</comment>
<comment type="similarity">
    <text evidence="2">Belongs to the major facilitator superfamily. Nitrate/nitrite porter (TC 2.A.1.8) family.</text>
</comment>
<feature type="transmembrane region" description="Helical" evidence="8">
    <location>
        <begin position="12"/>
        <end position="31"/>
    </location>
</feature>
<name>A0ABN8KLI0_9BACI</name>
<dbReference type="CDD" id="cd17341">
    <property type="entry name" value="MFS_NRT2_like"/>
    <property type="match status" value="1"/>
</dbReference>
<dbReference type="SUPFAM" id="SSF55785">
    <property type="entry name" value="PYP-like sensor domain (PAS domain)"/>
    <property type="match status" value="1"/>
</dbReference>
<dbReference type="NCBIfam" id="TIGR00229">
    <property type="entry name" value="sensory_box"/>
    <property type="match status" value="1"/>
</dbReference>
<accession>A0ABN8KLI0</accession>
<feature type="transmembrane region" description="Helical" evidence="8">
    <location>
        <begin position="324"/>
        <end position="349"/>
    </location>
</feature>
<dbReference type="InterPro" id="IPR020846">
    <property type="entry name" value="MFS_dom"/>
</dbReference>
<evidence type="ECO:0000313" key="11">
    <source>
        <dbReference type="EMBL" id="CAH2714286.1"/>
    </source>
</evidence>
<dbReference type="InterPro" id="IPR013767">
    <property type="entry name" value="PAS_fold"/>
</dbReference>
<dbReference type="InterPro" id="IPR011701">
    <property type="entry name" value="MFS"/>
</dbReference>
<evidence type="ECO:0000256" key="4">
    <source>
        <dbReference type="ARBA" id="ARBA00022692"/>
    </source>
</evidence>
<evidence type="ECO:0000256" key="1">
    <source>
        <dbReference type="ARBA" id="ARBA00004651"/>
    </source>
</evidence>
<keyword evidence="12" id="KW-1185">Reference proteome</keyword>
<dbReference type="Pfam" id="PF00989">
    <property type="entry name" value="PAS"/>
    <property type="match status" value="1"/>
</dbReference>
<keyword evidence="6" id="KW-0534">Nitrate assimilation</keyword>
<evidence type="ECO:0000259" key="9">
    <source>
        <dbReference type="PROSITE" id="PS50112"/>
    </source>
</evidence>
<evidence type="ECO:0000256" key="5">
    <source>
        <dbReference type="ARBA" id="ARBA00022989"/>
    </source>
</evidence>
<dbReference type="CDD" id="cd00130">
    <property type="entry name" value="PAS"/>
    <property type="match status" value="1"/>
</dbReference>
<dbReference type="Gene3D" id="1.20.1250.20">
    <property type="entry name" value="MFS general substrate transporter like domains"/>
    <property type="match status" value="2"/>
</dbReference>